<evidence type="ECO:0000256" key="5">
    <source>
        <dbReference type="ARBA" id="ARBA00022630"/>
    </source>
</evidence>
<comment type="catalytic activity">
    <reaction evidence="8">
        <text>dihydrourocanate + A = urocanate + AH2</text>
        <dbReference type="Rhea" id="RHEA:36059"/>
        <dbReference type="ChEBI" id="CHEBI:13193"/>
        <dbReference type="ChEBI" id="CHEBI:17499"/>
        <dbReference type="ChEBI" id="CHEBI:27247"/>
        <dbReference type="ChEBI" id="CHEBI:72991"/>
        <dbReference type="EC" id="1.3.99.33"/>
    </reaction>
</comment>
<evidence type="ECO:0000313" key="12">
    <source>
        <dbReference type="Proteomes" id="UP000325393"/>
    </source>
</evidence>
<dbReference type="InterPro" id="IPR007329">
    <property type="entry name" value="FMN-bd"/>
</dbReference>
<dbReference type="PANTHER" id="PTHR43400">
    <property type="entry name" value="FUMARATE REDUCTASE"/>
    <property type="match status" value="1"/>
</dbReference>
<protein>
    <recommendedName>
        <fullName evidence="4">Urocanate reductase</fullName>
        <ecNumber evidence="3">1.3.99.33</ecNumber>
    </recommendedName>
</protein>
<evidence type="ECO:0000313" key="11">
    <source>
        <dbReference type="EMBL" id="QFG50713.1"/>
    </source>
</evidence>
<sequence>MQDGIFKAKAQGFHGVLTVTTTIKDNKIENVKANGIAPYTVGELSANRMIERINNSKSVDVDAITGATFSSSAILKAAKKGVEVSEGKMTSEEAEDIKTDPHSEISVPKYSQPIDKRVYQNDVNFKDEYDVIIAGSGASGLSAAIEAARNGAKTILFEKAGMPGGTTNYSQGIIQASGTKWQKKFTKYQDDNPQKHLAEYMQTGEGHVNEELLDDFTKDAANTIDWLSDLGLKWQDVYGHKVIPYENKENFADRIHVYEHGGVNGAGVVMITKMLKAAEDAGVKIVYDTPVVQLISKSANDNEVVGVIVEHKNKRLAYKANKGVVLATASIDHNEKLAKRLDPWQYRDIKKHTLLNSKYDTGDGIIMGMAQGAGLAGVSGAMDADFKFAAGFSDEITTFPMFYVNGLGNRYVNEDTTYGYLTRANYEQETNLGKATWMIFGKNSIGQGAMPYKSEDDMKKDMDGGYLVKADTIESLARKINVNIENLTNTLNVWNKYASESRDPQFGRTEGVEILQAPFYAYQNRDMNIGSIAGLNVNVNLEVLDNLDRPIKGLYAAGQNAGGWIGEYYPGSGTALGGSLHQGRRVGKELAKK</sequence>
<evidence type="ECO:0000256" key="4">
    <source>
        <dbReference type="ARBA" id="ARBA00015872"/>
    </source>
</evidence>
<dbReference type="SMART" id="SM00900">
    <property type="entry name" value="FMN_bind"/>
    <property type="match status" value="1"/>
</dbReference>
<evidence type="ECO:0000259" key="10">
    <source>
        <dbReference type="SMART" id="SM00900"/>
    </source>
</evidence>
<dbReference type="InterPro" id="IPR036188">
    <property type="entry name" value="FAD/NAD-bd_sf"/>
</dbReference>
<dbReference type="PRINTS" id="PR00411">
    <property type="entry name" value="PNDRDTASEI"/>
</dbReference>
<feature type="compositionally biased region" description="Basic and acidic residues" evidence="9">
    <location>
        <begin position="87"/>
        <end position="103"/>
    </location>
</feature>
<dbReference type="Gene3D" id="3.90.700.10">
    <property type="entry name" value="Succinate dehydrogenase/fumarate reductase flavoprotein, catalytic domain"/>
    <property type="match status" value="1"/>
</dbReference>
<dbReference type="EC" id="1.3.99.33" evidence="3"/>
<dbReference type="GeneID" id="78211579"/>
<dbReference type="PANTHER" id="PTHR43400:SF10">
    <property type="entry name" value="3-OXOSTEROID 1-DEHYDROGENASE"/>
    <property type="match status" value="1"/>
</dbReference>
<evidence type="ECO:0000256" key="1">
    <source>
        <dbReference type="ARBA" id="ARBA00001917"/>
    </source>
</evidence>
<keyword evidence="6" id="KW-0274">FAD</keyword>
<dbReference type="Pfam" id="PF00890">
    <property type="entry name" value="FAD_binding_2"/>
    <property type="match status" value="1"/>
</dbReference>
<dbReference type="Gene3D" id="3.90.1010.20">
    <property type="match status" value="1"/>
</dbReference>
<dbReference type="SUPFAM" id="SSF51905">
    <property type="entry name" value="FAD/NAD(P)-binding domain"/>
    <property type="match status" value="1"/>
</dbReference>
<evidence type="ECO:0000256" key="3">
    <source>
        <dbReference type="ARBA" id="ARBA00013137"/>
    </source>
</evidence>
<keyword evidence="7" id="KW-0560">Oxidoreductase</keyword>
<keyword evidence="5" id="KW-0285">Flavoprotein</keyword>
<evidence type="ECO:0000256" key="2">
    <source>
        <dbReference type="ARBA" id="ARBA00001974"/>
    </source>
</evidence>
<proteinExistence type="predicted"/>
<dbReference type="Gene3D" id="3.50.50.60">
    <property type="entry name" value="FAD/NAD(P)-binding domain"/>
    <property type="match status" value="1"/>
</dbReference>
<evidence type="ECO:0000256" key="9">
    <source>
        <dbReference type="SAM" id="MobiDB-lite"/>
    </source>
</evidence>
<reference evidence="11 12" key="1">
    <citation type="submission" date="2019-09" db="EMBL/GenBank/DDBJ databases">
        <title>Genome sequencing of Lactobacillus acetotolerans.</title>
        <authorList>
            <person name="Kim K."/>
        </authorList>
    </citation>
    <scope>NUCLEOTIDE SEQUENCE [LARGE SCALE GENOMIC DNA]</scope>
    <source>
        <strain evidence="11 12">LA749</strain>
    </source>
</reference>
<dbReference type="InterPro" id="IPR003953">
    <property type="entry name" value="FAD-dep_OxRdtase_2_FAD-bd"/>
</dbReference>
<dbReference type="GO" id="GO:0008202">
    <property type="term" value="P:steroid metabolic process"/>
    <property type="evidence" value="ECO:0007669"/>
    <property type="project" value="UniProtKB-ARBA"/>
</dbReference>
<dbReference type="GO" id="GO:0010181">
    <property type="term" value="F:FMN binding"/>
    <property type="evidence" value="ECO:0007669"/>
    <property type="project" value="InterPro"/>
</dbReference>
<evidence type="ECO:0000256" key="7">
    <source>
        <dbReference type="ARBA" id="ARBA00023002"/>
    </source>
</evidence>
<dbReference type="SUPFAM" id="SSF56425">
    <property type="entry name" value="Succinate dehydrogenase/fumarate reductase flavoprotein, catalytic domain"/>
    <property type="match status" value="1"/>
</dbReference>
<comment type="cofactor">
    <cofactor evidence="1">
        <name>FMN</name>
        <dbReference type="ChEBI" id="CHEBI:58210"/>
    </cofactor>
</comment>
<comment type="cofactor">
    <cofactor evidence="2">
        <name>FAD</name>
        <dbReference type="ChEBI" id="CHEBI:57692"/>
    </cofactor>
</comment>
<dbReference type="InterPro" id="IPR027477">
    <property type="entry name" value="Succ_DH/fumarate_Rdtase_cat_sf"/>
</dbReference>
<dbReference type="InterPro" id="IPR050315">
    <property type="entry name" value="FAD-oxidoreductase_2"/>
</dbReference>
<dbReference type="GO" id="GO:0016020">
    <property type="term" value="C:membrane"/>
    <property type="evidence" value="ECO:0007669"/>
    <property type="project" value="InterPro"/>
</dbReference>
<name>A0A5P5ZH21_9LACO</name>
<dbReference type="Pfam" id="PF04205">
    <property type="entry name" value="FMN_bind"/>
    <property type="match status" value="1"/>
</dbReference>
<evidence type="ECO:0000256" key="8">
    <source>
        <dbReference type="ARBA" id="ARBA00049922"/>
    </source>
</evidence>
<feature type="domain" description="FMN-binding" evidence="10">
    <location>
        <begin position="12"/>
        <end position="85"/>
    </location>
</feature>
<dbReference type="GO" id="GO:0033765">
    <property type="term" value="F:steroid dehydrogenase activity, acting on the CH-CH group of donors"/>
    <property type="evidence" value="ECO:0007669"/>
    <property type="project" value="UniProtKB-ARBA"/>
</dbReference>
<dbReference type="Proteomes" id="UP000325393">
    <property type="component" value="Chromosome"/>
</dbReference>
<accession>A0A5P5ZH21</accession>
<dbReference type="EMBL" id="CP044496">
    <property type="protein sequence ID" value="QFG50713.1"/>
    <property type="molecule type" value="Genomic_DNA"/>
</dbReference>
<feature type="region of interest" description="Disordered" evidence="9">
    <location>
        <begin position="87"/>
        <end position="107"/>
    </location>
</feature>
<gene>
    <name evidence="11" type="ORF">LA749_01140</name>
</gene>
<dbReference type="AlphaFoldDB" id="A0A5P5ZH21"/>
<evidence type="ECO:0000256" key="6">
    <source>
        <dbReference type="ARBA" id="ARBA00022827"/>
    </source>
</evidence>
<dbReference type="RefSeq" id="WP_056970992.1">
    <property type="nucleotide sequence ID" value="NZ_CP044496.1"/>
</dbReference>
<organism evidence="11 12">
    <name type="scientific">Lactobacillus acetotolerans</name>
    <dbReference type="NCBI Taxonomy" id="1600"/>
    <lineage>
        <taxon>Bacteria</taxon>
        <taxon>Bacillati</taxon>
        <taxon>Bacillota</taxon>
        <taxon>Bacilli</taxon>
        <taxon>Lactobacillales</taxon>
        <taxon>Lactobacillaceae</taxon>
        <taxon>Lactobacillus</taxon>
    </lineage>
</organism>